<organism evidence="2 3">
    <name type="scientific">Forsythia ovata</name>
    <dbReference type="NCBI Taxonomy" id="205694"/>
    <lineage>
        <taxon>Eukaryota</taxon>
        <taxon>Viridiplantae</taxon>
        <taxon>Streptophyta</taxon>
        <taxon>Embryophyta</taxon>
        <taxon>Tracheophyta</taxon>
        <taxon>Spermatophyta</taxon>
        <taxon>Magnoliopsida</taxon>
        <taxon>eudicotyledons</taxon>
        <taxon>Gunneridae</taxon>
        <taxon>Pentapetalae</taxon>
        <taxon>asterids</taxon>
        <taxon>lamiids</taxon>
        <taxon>Lamiales</taxon>
        <taxon>Oleaceae</taxon>
        <taxon>Forsythieae</taxon>
        <taxon>Forsythia</taxon>
    </lineage>
</organism>
<sequence>MALIFFFKASTEAATSDFFPQGLALNRSDIGRLSPLIFLNYKVTSSKKNIGRPYNGDRPHLSQTMLVADLCFFVLLLSLGVLVDGDGRIMVNGPISAKLCSF</sequence>
<dbReference type="AlphaFoldDB" id="A0ABD1WSG8"/>
<evidence type="ECO:0000256" key="1">
    <source>
        <dbReference type="SAM" id="Phobius"/>
    </source>
</evidence>
<accession>A0ABD1WSG8</accession>
<keyword evidence="1" id="KW-1133">Transmembrane helix</keyword>
<keyword evidence="1" id="KW-0812">Transmembrane</keyword>
<evidence type="ECO:0000313" key="3">
    <source>
        <dbReference type="Proteomes" id="UP001604277"/>
    </source>
</evidence>
<feature type="transmembrane region" description="Helical" evidence="1">
    <location>
        <begin position="64"/>
        <end position="83"/>
    </location>
</feature>
<reference evidence="3" key="1">
    <citation type="submission" date="2024-07" db="EMBL/GenBank/DDBJ databases">
        <title>Two chromosome-level genome assemblies of Korean endemic species Abeliophyllum distichum and Forsythia ovata (Oleaceae).</title>
        <authorList>
            <person name="Jang H."/>
        </authorList>
    </citation>
    <scope>NUCLEOTIDE SEQUENCE [LARGE SCALE GENOMIC DNA]</scope>
</reference>
<dbReference type="Proteomes" id="UP001604277">
    <property type="component" value="Unassembled WGS sequence"/>
</dbReference>
<evidence type="ECO:0000313" key="2">
    <source>
        <dbReference type="EMBL" id="KAL2552613.1"/>
    </source>
</evidence>
<dbReference type="EMBL" id="JBFOLJ010000002">
    <property type="protein sequence ID" value="KAL2552613.1"/>
    <property type="molecule type" value="Genomic_DNA"/>
</dbReference>
<gene>
    <name evidence="2" type="ORF">Fot_06232</name>
</gene>
<name>A0ABD1WSG8_9LAMI</name>
<keyword evidence="1" id="KW-0472">Membrane</keyword>
<proteinExistence type="predicted"/>
<comment type="caution">
    <text evidence="2">The sequence shown here is derived from an EMBL/GenBank/DDBJ whole genome shotgun (WGS) entry which is preliminary data.</text>
</comment>
<keyword evidence="3" id="KW-1185">Reference proteome</keyword>
<protein>
    <submittedName>
        <fullName evidence="2">Uncharacterized protein</fullName>
    </submittedName>
</protein>